<dbReference type="EMBL" id="BJWA01000051">
    <property type="protein sequence ID" value="GEL81947.1"/>
    <property type="molecule type" value="Genomic_DNA"/>
</dbReference>
<evidence type="ECO:0000256" key="1">
    <source>
        <dbReference type="SAM" id="Phobius"/>
    </source>
</evidence>
<keyword evidence="3" id="KW-1185">Reference proteome</keyword>
<protein>
    <submittedName>
        <fullName evidence="2">Uncharacterized protein</fullName>
    </submittedName>
</protein>
<proteinExistence type="predicted"/>
<gene>
    <name evidence="2" type="ORF">EMU01_30910</name>
</gene>
<accession>A0ABQ0VGY0</accession>
<organism evidence="2 3">
    <name type="scientific">Enterococcus mundtii</name>
    <dbReference type="NCBI Taxonomy" id="53346"/>
    <lineage>
        <taxon>Bacteria</taxon>
        <taxon>Bacillati</taxon>
        <taxon>Bacillota</taxon>
        <taxon>Bacilli</taxon>
        <taxon>Lactobacillales</taxon>
        <taxon>Enterococcaceae</taxon>
        <taxon>Enterococcus</taxon>
    </lineage>
</organism>
<evidence type="ECO:0000313" key="3">
    <source>
        <dbReference type="Proteomes" id="UP000321175"/>
    </source>
</evidence>
<keyword evidence="1" id="KW-0812">Transmembrane</keyword>
<feature type="transmembrane region" description="Helical" evidence="1">
    <location>
        <begin position="12"/>
        <end position="31"/>
    </location>
</feature>
<keyword evidence="1" id="KW-0472">Membrane</keyword>
<dbReference type="Proteomes" id="UP000321175">
    <property type="component" value="Unassembled WGS sequence"/>
</dbReference>
<name>A0ABQ0VGY0_ENTMU</name>
<reference evidence="2 3" key="1">
    <citation type="submission" date="2019-07" db="EMBL/GenBank/DDBJ databases">
        <title>Whole genome shotgun sequence of Enterococcus mundtii NBRC 100490.</title>
        <authorList>
            <person name="Hosoyama A."/>
            <person name="Uohara A."/>
            <person name="Ohji S."/>
            <person name="Ichikawa N."/>
        </authorList>
    </citation>
    <scope>NUCLEOTIDE SEQUENCE [LARGE SCALE GENOMIC DNA]</scope>
    <source>
        <strain evidence="2 3">NBRC 100490</strain>
    </source>
</reference>
<sequence length="45" mass="5154">MINIIVFTMKILEILAIFVGVIVGGLISWYISNFLFSLLESIFFK</sequence>
<comment type="caution">
    <text evidence="2">The sequence shown here is derived from an EMBL/GenBank/DDBJ whole genome shotgun (WGS) entry which is preliminary data.</text>
</comment>
<evidence type="ECO:0000313" key="2">
    <source>
        <dbReference type="EMBL" id="GEL81947.1"/>
    </source>
</evidence>
<keyword evidence="1" id="KW-1133">Transmembrane helix</keyword>